<accession>A0A9W6N8F2</accession>
<comment type="caution">
    <text evidence="1">The sequence shown here is derived from an EMBL/GenBank/DDBJ whole genome shotgun (WGS) entry which is preliminary data.</text>
</comment>
<keyword evidence="2" id="KW-1185">Reference proteome</keyword>
<sequence>MTDTDFRTLRISRAGGIATITIYNPSVNVLDVPLMSEIRSIFLFLRDDPNARVIVF</sequence>
<dbReference type="SUPFAM" id="SSF52096">
    <property type="entry name" value="ClpP/crotonase"/>
    <property type="match status" value="1"/>
</dbReference>
<dbReference type="Proteomes" id="UP001143330">
    <property type="component" value="Unassembled WGS sequence"/>
</dbReference>
<dbReference type="InterPro" id="IPR029045">
    <property type="entry name" value="ClpP/crotonase-like_dom_sf"/>
</dbReference>
<reference evidence="1" key="2">
    <citation type="submission" date="2023-01" db="EMBL/GenBank/DDBJ databases">
        <authorList>
            <person name="Sun Q."/>
            <person name="Evtushenko L."/>
        </authorList>
    </citation>
    <scope>NUCLEOTIDE SEQUENCE</scope>
    <source>
        <strain evidence="1">VKM B-2789</strain>
    </source>
</reference>
<reference evidence="1" key="1">
    <citation type="journal article" date="2014" name="Int. J. Syst. Evol. Microbiol.">
        <title>Complete genome sequence of Corynebacterium casei LMG S-19264T (=DSM 44701T), isolated from a smear-ripened cheese.</title>
        <authorList>
            <consortium name="US DOE Joint Genome Institute (JGI-PGF)"/>
            <person name="Walter F."/>
            <person name="Albersmeier A."/>
            <person name="Kalinowski J."/>
            <person name="Ruckert C."/>
        </authorList>
    </citation>
    <scope>NUCLEOTIDE SEQUENCE</scope>
    <source>
        <strain evidence="1">VKM B-2789</strain>
    </source>
</reference>
<organism evidence="1 2">
    <name type="scientific">Ancylobacter defluvii</name>
    <dbReference type="NCBI Taxonomy" id="1282440"/>
    <lineage>
        <taxon>Bacteria</taxon>
        <taxon>Pseudomonadati</taxon>
        <taxon>Pseudomonadota</taxon>
        <taxon>Alphaproteobacteria</taxon>
        <taxon>Hyphomicrobiales</taxon>
        <taxon>Xanthobacteraceae</taxon>
        <taxon>Ancylobacter</taxon>
    </lineage>
</organism>
<dbReference type="EMBL" id="BSFM01000002">
    <property type="protein sequence ID" value="GLK82284.1"/>
    <property type="molecule type" value="Genomic_DNA"/>
</dbReference>
<evidence type="ECO:0000313" key="2">
    <source>
        <dbReference type="Proteomes" id="UP001143330"/>
    </source>
</evidence>
<protein>
    <submittedName>
        <fullName evidence="1">Uncharacterized protein</fullName>
    </submittedName>
</protein>
<proteinExistence type="predicted"/>
<evidence type="ECO:0000313" key="1">
    <source>
        <dbReference type="EMBL" id="GLK82284.1"/>
    </source>
</evidence>
<gene>
    <name evidence="1" type="ORF">GCM10017653_03530</name>
</gene>
<name>A0A9W6N8F2_9HYPH</name>
<dbReference type="RefSeq" id="WP_246546051.1">
    <property type="nucleotide sequence ID" value="NZ_BSFM01000002.1"/>
</dbReference>
<dbReference type="AlphaFoldDB" id="A0A9W6N8F2"/>
<dbReference type="Gene3D" id="3.90.226.10">
    <property type="entry name" value="2-enoyl-CoA Hydratase, Chain A, domain 1"/>
    <property type="match status" value="1"/>
</dbReference>